<protein>
    <submittedName>
        <fullName evidence="1">Uncharacterized protein</fullName>
    </submittedName>
</protein>
<dbReference type="Proteomes" id="UP000651057">
    <property type="component" value="Unassembled WGS sequence"/>
</dbReference>
<organism evidence="1 2">
    <name type="scientific">Aquimarina mytili</name>
    <dbReference type="NCBI Taxonomy" id="874423"/>
    <lineage>
        <taxon>Bacteria</taxon>
        <taxon>Pseudomonadati</taxon>
        <taxon>Bacteroidota</taxon>
        <taxon>Flavobacteriia</taxon>
        <taxon>Flavobacteriales</taxon>
        <taxon>Flavobacteriaceae</taxon>
        <taxon>Aquimarina</taxon>
    </lineage>
</organism>
<sequence length="86" mass="9961">MSSVKELEEEIQSLNFLLLEQKDQINALGTERDYWKSLATKMLEIQGYEVPETDGPLLRDNDGNLISFESVKDDFTNLKRKLDKPK</sequence>
<dbReference type="EMBL" id="JAERQJ010000017">
    <property type="protein sequence ID" value="MBL0686049.1"/>
    <property type="molecule type" value="Genomic_DNA"/>
</dbReference>
<name>A0A937D7Y6_9FLAO</name>
<evidence type="ECO:0000313" key="1">
    <source>
        <dbReference type="EMBL" id="MBL0686049.1"/>
    </source>
</evidence>
<accession>A0A937D7Y6</accession>
<dbReference type="AlphaFoldDB" id="A0A937D7Y6"/>
<keyword evidence="2" id="KW-1185">Reference proteome</keyword>
<gene>
    <name evidence="1" type="ORF">JJQ60_21155</name>
</gene>
<proteinExistence type="predicted"/>
<comment type="caution">
    <text evidence="1">The sequence shown here is derived from an EMBL/GenBank/DDBJ whole genome shotgun (WGS) entry which is preliminary data.</text>
</comment>
<evidence type="ECO:0000313" key="2">
    <source>
        <dbReference type="Proteomes" id="UP000651057"/>
    </source>
</evidence>
<dbReference type="RefSeq" id="WP_201924587.1">
    <property type="nucleotide sequence ID" value="NZ_BAABAX010000013.1"/>
</dbReference>
<reference evidence="1" key="1">
    <citation type="submission" date="2021-01" db="EMBL/GenBank/DDBJ databases">
        <authorList>
            <person name="Zhong Y.L."/>
        </authorList>
    </citation>
    <scope>NUCLEOTIDE SEQUENCE</scope>
    <source>
        <strain evidence="1">KCTC 23302</strain>
    </source>
</reference>